<evidence type="ECO:0000313" key="2">
    <source>
        <dbReference type="EMBL" id="XCJ16352.1"/>
    </source>
</evidence>
<feature type="domain" description="Thioredoxin" evidence="1">
    <location>
        <begin position="1"/>
        <end position="104"/>
    </location>
</feature>
<dbReference type="SUPFAM" id="SSF52833">
    <property type="entry name" value="Thioredoxin-like"/>
    <property type="match status" value="1"/>
</dbReference>
<dbReference type="PANTHER" id="PTHR10438">
    <property type="entry name" value="THIOREDOXIN"/>
    <property type="match status" value="1"/>
</dbReference>
<accession>A0AAU8IDR0</accession>
<sequence length="104" mass="12058">MKAIETKEEFNKVISSPDTVIIKFETTWCPDCKRLNTYVDDLVKENSFKWYSADRDKFPDLGEKYQVLGVPSLLAFKNGEKKAHLRADDKSPDEIRDYLKAVQP</sequence>
<dbReference type="InterPro" id="IPR036249">
    <property type="entry name" value="Thioredoxin-like_sf"/>
</dbReference>
<dbReference type="PANTHER" id="PTHR10438:SF468">
    <property type="entry name" value="THIOREDOXIN-1-RELATED"/>
    <property type="match status" value="1"/>
</dbReference>
<name>A0AAU8IDR0_9BACL</name>
<evidence type="ECO:0000259" key="1">
    <source>
        <dbReference type="PROSITE" id="PS51352"/>
    </source>
</evidence>
<dbReference type="InterPro" id="IPR050620">
    <property type="entry name" value="Thioredoxin_H-type-like"/>
</dbReference>
<proteinExistence type="predicted"/>
<reference evidence="2" key="1">
    <citation type="submission" date="2024-06" db="EMBL/GenBank/DDBJ databases">
        <authorList>
            <person name="Fan A."/>
            <person name="Zhang F.Y."/>
            <person name="Zhang L."/>
        </authorList>
    </citation>
    <scope>NUCLEOTIDE SEQUENCE</scope>
    <source>
        <strain evidence="2">Y61</strain>
    </source>
</reference>
<dbReference type="PROSITE" id="PS51352">
    <property type="entry name" value="THIOREDOXIN_2"/>
    <property type="match status" value="1"/>
</dbReference>
<dbReference type="Pfam" id="PF00085">
    <property type="entry name" value="Thioredoxin"/>
    <property type="match status" value="1"/>
</dbReference>
<organism evidence="2">
    <name type="scientific">Sporolactobacillus sp. Y61</name>
    <dbReference type="NCBI Taxonomy" id="3160863"/>
    <lineage>
        <taxon>Bacteria</taxon>
        <taxon>Bacillati</taxon>
        <taxon>Bacillota</taxon>
        <taxon>Bacilli</taxon>
        <taxon>Bacillales</taxon>
        <taxon>Sporolactobacillaceae</taxon>
        <taxon>Sporolactobacillus</taxon>
    </lineage>
</organism>
<dbReference type="AlphaFoldDB" id="A0AAU8IDR0"/>
<dbReference type="CDD" id="cd02947">
    <property type="entry name" value="TRX_family"/>
    <property type="match status" value="1"/>
</dbReference>
<protein>
    <submittedName>
        <fullName evidence="2">Thioredoxin family protein</fullName>
    </submittedName>
</protein>
<dbReference type="Gene3D" id="3.40.30.10">
    <property type="entry name" value="Glutaredoxin"/>
    <property type="match status" value="1"/>
</dbReference>
<dbReference type="RefSeq" id="WP_129928900.1">
    <property type="nucleotide sequence ID" value="NZ_CP159510.1"/>
</dbReference>
<gene>
    <name evidence="2" type="ORF">ABNN70_11815</name>
</gene>
<dbReference type="InterPro" id="IPR013766">
    <property type="entry name" value="Thioredoxin_domain"/>
</dbReference>
<dbReference type="EMBL" id="CP159510">
    <property type="protein sequence ID" value="XCJ16352.1"/>
    <property type="molecule type" value="Genomic_DNA"/>
</dbReference>